<proteinExistence type="inferred from homology"/>
<dbReference type="GO" id="GO:0005886">
    <property type="term" value="C:plasma membrane"/>
    <property type="evidence" value="ECO:0007669"/>
    <property type="project" value="UniProtKB-SubCell"/>
</dbReference>
<dbReference type="AlphaFoldDB" id="F8A0U4"/>
<protein>
    <submittedName>
        <fullName evidence="10">Binding-protein-dependent transport systems inner membrane component</fullName>
    </submittedName>
</protein>
<comment type="subcellular location">
    <subcellularLocation>
        <location evidence="1 7">Cell membrane</location>
        <topology evidence="1 7">Multi-pass membrane protein</topology>
    </subcellularLocation>
</comment>
<dbReference type="STRING" id="593907.Celgi_1047"/>
<evidence type="ECO:0000313" key="10">
    <source>
        <dbReference type="EMBL" id="AEI11566.1"/>
    </source>
</evidence>
<dbReference type="PROSITE" id="PS50928">
    <property type="entry name" value="ABC_TM1"/>
    <property type="match status" value="1"/>
</dbReference>
<comment type="similarity">
    <text evidence="7">Belongs to the binding-protein-dependent transport system permease family.</text>
</comment>
<dbReference type="CDD" id="cd06261">
    <property type="entry name" value="TM_PBP2"/>
    <property type="match status" value="1"/>
</dbReference>
<evidence type="ECO:0000256" key="1">
    <source>
        <dbReference type="ARBA" id="ARBA00004651"/>
    </source>
</evidence>
<feature type="transmembrane region" description="Helical" evidence="7">
    <location>
        <begin position="204"/>
        <end position="224"/>
    </location>
</feature>
<dbReference type="OrthoDB" id="2063054at2"/>
<accession>F8A0U4</accession>
<dbReference type="Proteomes" id="UP000000485">
    <property type="component" value="Chromosome"/>
</dbReference>
<dbReference type="InterPro" id="IPR035906">
    <property type="entry name" value="MetI-like_sf"/>
</dbReference>
<keyword evidence="6 7" id="KW-0472">Membrane</keyword>
<evidence type="ECO:0000256" key="4">
    <source>
        <dbReference type="ARBA" id="ARBA00022692"/>
    </source>
</evidence>
<keyword evidence="2 7" id="KW-0813">Transport</keyword>
<dbReference type="Gene3D" id="1.10.3720.10">
    <property type="entry name" value="MetI-like"/>
    <property type="match status" value="1"/>
</dbReference>
<dbReference type="EMBL" id="CP002665">
    <property type="protein sequence ID" value="AEI11566.1"/>
    <property type="molecule type" value="Genomic_DNA"/>
</dbReference>
<dbReference type="eggNOG" id="COG0395">
    <property type="taxonomic scope" value="Bacteria"/>
</dbReference>
<gene>
    <name evidence="10" type="ordered locus">Celgi_1047</name>
</gene>
<dbReference type="SUPFAM" id="SSF161098">
    <property type="entry name" value="MetI-like"/>
    <property type="match status" value="1"/>
</dbReference>
<feature type="transmembrane region" description="Helical" evidence="7">
    <location>
        <begin position="166"/>
        <end position="184"/>
    </location>
</feature>
<dbReference type="GO" id="GO:0055085">
    <property type="term" value="P:transmembrane transport"/>
    <property type="evidence" value="ECO:0007669"/>
    <property type="project" value="InterPro"/>
</dbReference>
<dbReference type="RefSeq" id="WP_013883085.1">
    <property type="nucleotide sequence ID" value="NC_015671.1"/>
</dbReference>
<reference evidence="11" key="1">
    <citation type="submission" date="2011-04" db="EMBL/GenBank/DDBJ databases">
        <title>Complete sequence of Cellvibrio gilvus ATCC 13127.</title>
        <authorList>
            <person name="Lucas S."/>
            <person name="Han J."/>
            <person name="Lapidus A."/>
            <person name="Cheng J.-F."/>
            <person name="Goodwin L."/>
            <person name="Pitluck S."/>
            <person name="Peters L."/>
            <person name="Munk A."/>
            <person name="Detter J.C."/>
            <person name="Han C."/>
            <person name="Tapia R."/>
            <person name="Land M."/>
            <person name="Hauser L."/>
            <person name="Kyrpides N."/>
            <person name="Ivanova N."/>
            <person name="Ovchinnikova G."/>
            <person name="Pagani I."/>
            <person name="Mead D."/>
            <person name="Brumm P."/>
            <person name="Woyke T."/>
        </authorList>
    </citation>
    <scope>NUCLEOTIDE SEQUENCE [LARGE SCALE GENOMIC DNA]</scope>
    <source>
        <strain evidence="11">ATCC 13127 / NRRL B-14078</strain>
    </source>
</reference>
<feature type="transmembrane region" description="Helical" evidence="7">
    <location>
        <begin position="245"/>
        <end position="270"/>
    </location>
</feature>
<feature type="transmembrane region" description="Helical" evidence="7">
    <location>
        <begin position="135"/>
        <end position="159"/>
    </location>
</feature>
<sequence>MTTTSPRSTPVQATGAPAGAPAAASLGPAPARGTAPARPRRRRAAPDERERGALSVADWRRPGVRWTWRGMHGVLLVLLLVWCLGPLLLLAKYAFTPTQDILTAPMAVFPHGPTLENVDQAWNRYHIGQYFLNTVWVAFGSWFVQVLVATTGGYVLSVLRPRWARALHWAVLTTLFVPAVVLLIPLYKIVVDPPVGQSLIDNYLAVWLPAGASAFNVVLVARFFDSLPREVFEAARVDGAGPFRMFWSIVLPMSRPIVGVVSVFAVIASWKDFLWPFLVLKSETVKPLSVYLQSMANVDKGTLMAALAISTLIPVVMFLVFQRMFLRGAGLGGAVKG</sequence>
<evidence type="ECO:0000256" key="6">
    <source>
        <dbReference type="ARBA" id="ARBA00023136"/>
    </source>
</evidence>
<organism evidence="10 11">
    <name type="scientific">Cellulomonas gilvus (strain ATCC 13127 / NRRL B-14078)</name>
    <name type="common">Cellvibrio gilvus</name>
    <dbReference type="NCBI Taxonomy" id="593907"/>
    <lineage>
        <taxon>Bacteria</taxon>
        <taxon>Bacillati</taxon>
        <taxon>Actinomycetota</taxon>
        <taxon>Actinomycetes</taxon>
        <taxon>Micrococcales</taxon>
        <taxon>Cellulomonadaceae</taxon>
        <taxon>Cellulomonas</taxon>
    </lineage>
</organism>
<feature type="compositionally biased region" description="Polar residues" evidence="8">
    <location>
        <begin position="1"/>
        <end position="12"/>
    </location>
</feature>
<feature type="region of interest" description="Disordered" evidence="8">
    <location>
        <begin position="1"/>
        <end position="52"/>
    </location>
</feature>
<feature type="compositionally biased region" description="Low complexity" evidence="8">
    <location>
        <begin position="13"/>
        <end position="37"/>
    </location>
</feature>
<dbReference type="KEGG" id="cga:Celgi_1047"/>
<evidence type="ECO:0000256" key="5">
    <source>
        <dbReference type="ARBA" id="ARBA00022989"/>
    </source>
</evidence>
<keyword evidence="3" id="KW-1003">Cell membrane</keyword>
<evidence type="ECO:0000256" key="8">
    <source>
        <dbReference type="SAM" id="MobiDB-lite"/>
    </source>
</evidence>
<keyword evidence="5 7" id="KW-1133">Transmembrane helix</keyword>
<dbReference type="HOGENOM" id="CLU_016047_1_1_11"/>
<feature type="domain" description="ABC transmembrane type-1" evidence="9">
    <location>
        <begin position="131"/>
        <end position="321"/>
    </location>
</feature>
<dbReference type="PANTHER" id="PTHR43744">
    <property type="entry name" value="ABC TRANSPORTER PERMEASE PROTEIN MG189-RELATED-RELATED"/>
    <property type="match status" value="1"/>
</dbReference>
<feature type="transmembrane region" description="Helical" evidence="7">
    <location>
        <begin position="74"/>
        <end position="95"/>
    </location>
</feature>
<evidence type="ECO:0000256" key="3">
    <source>
        <dbReference type="ARBA" id="ARBA00022475"/>
    </source>
</evidence>
<keyword evidence="4 7" id="KW-0812">Transmembrane</keyword>
<dbReference type="InterPro" id="IPR000515">
    <property type="entry name" value="MetI-like"/>
</dbReference>
<dbReference type="Pfam" id="PF00528">
    <property type="entry name" value="BPD_transp_1"/>
    <property type="match status" value="1"/>
</dbReference>
<name>F8A0U4_CELGA</name>
<evidence type="ECO:0000256" key="7">
    <source>
        <dbReference type="RuleBase" id="RU363032"/>
    </source>
</evidence>
<feature type="transmembrane region" description="Helical" evidence="7">
    <location>
        <begin position="301"/>
        <end position="321"/>
    </location>
</feature>
<keyword evidence="11" id="KW-1185">Reference proteome</keyword>
<dbReference type="PANTHER" id="PTHR43744:SF12">
    <property type="entry name" value="ABC TRANSPORTER PERMEASE PROTEIN MG189-RELATED"/>
    <property type="match status" value="1"/>
</dbReference>
<evidence type="ECO:0000259" key="9">
    <source>
        <dbReference type="PROSITE" id="PS50928"/>
    </source>
</evidence>
<evidence type="ECO:0000313" key="11">
    <source>
        <dbReference type="Proteomes" id="UP000000485"/>
    </source>
</evidence>
<evidence type="ECO:0000256" key="2">
    <source>
        <dbReference type="ARBA" id="ARBA00022448"/>
    </source>
</evidence>